<evidence type="ECO:0000313" key="2">
    <source>
        <dbReference type="EMBL" id="OBJ62395.1"/>
    </source>
</evidence>
<accession>A0A853M3F6</accession>
<proteinExistence type="predicted"/>
<sequence>MFSTTVTTTGAATGGVAAVPGAGTVAALASGVGDGGFFLTASAAHVLAVASVYGISVENYERQRALLLMVLTGGGMAGGVSKAAGRTGSHLGARGVQAVPMETIRRINRLLGAHFITKYGTKRGIIVLGRAAPFGIGVAIGGGGNFLMARGVIKATRKAFESALAY</sequence>
<keyword evidence="1" id="KW-1133">Transmembrane helix</keyword>
<gene>
    <name evidence="2" type="ORF">A5628_02935</name>
</gene>
<dbReference type="Proteomes" id="UP000093894">
    <property type="component" value="Unassembled WGS sequence"/>
</dbReference>
<name>A0A853M3F6_9MYCO</name>
<comment type="caution">
    <text evidence="2">The sequence shown here is derived from an EMBL/GenBank/DDBJ whole genome shotgun (WGS) entry which is preliminary data.</text>
</comment>
<keyword evidence="1" id="KW-0812">Transmembrane</keyword>
<feature type="transmembrane region" description="Helical" evidence="1">
    <location>
        <begin position="37"/>
        <end position="55"/>
    </location>
</feature>
<evidence type="ECO:0000313" key="3">
    <source>
        <dbReference type="Proteomes" id="UP000093894"/>
    </source>
</evidence>
<protein>
    <submittedName>
        <fullName evidence="2">Uncharacterized protein</fullName>
    </submittedName>
</protein>
<dbReference type="EMBL" id="LZLG01000043">
    <property type="protein sequence ID" value="OBJ62395.1"/>
    <property type="molecule type" value="Genomic_DNA"/>
</dbReference>
<reference evidence="2 3" key="1">
    <citation type="submission" date="2016-06" db="EMBL/GenBank/DDBJ databases">
        <authorList>
            <person name="Sutton G."/>
            <person name="Brinkac L."/>
            <person name="Sanka R."/>
            <person name="Adams M."/>
            <person name="Lau E."/>
            <person name="Garcia-Basteiro A."/>
            <person name="Lopez-Varela E."/>
            <person name="Palencia S."/>
        </authorList>
    </citation>
    <scope>NUCLEOTIDE SEQUENCE [LARGE SCALE GENOMIC DNA]</scope>
    <source>
        <strain evidence="2 3">1164983.0</strain>
    </source>
</reference>
<organism evidence="2 3">
    <name type="scientific">Mycobacterium colombiense</name>
    <dbReference type="NCBI Taxonomy" id="339268"/>
    <lineage>
        <taxon>Bacteria</taxon>
        <taxon>Bacillati</taxon>
        <taxon>Actinomycetota</taxon>
        <taxon>Actinomycetes</taxon>
        <taxon>Mycobacteriales</taxon>
        <taxon>Mycobacteriaceae</taxon>
        <taxon>Mycobacterium</taxon>
        <taxon>Mycobacterium avium complex (MAC)</taxon>
    </lineage>
</organism>
<evidence type="ECO:0000256" key="1">
    <source>
        <dbReference type="SAM" id="Phobius"/>
    </source>
</evidence>
<dbReference type="AlphaFoldDB" id="A0A853M3F6"/>
<keyword evidence="1" id="KW-0472">Membrane</keyword>